<evidence type="ECO:0000313" key="2">
    <source>
        <dbReference type="EMBL" id="SFO93704.1"/>
    </source>
</evidence>
<proteinExistence type="predicted"/>
<feature type="transmembrane region" description="Helical" evidence="1">
    <location>
        <begin position="42"/>
        <end position="66"/>
    </location>
</feature>
<dbReference type="RefSeq" id="WP_093417246.1">
    <property type="nucleotide sequence ID" value="NZ_FOXA01000001.1"/>
</dbReference>
<name>A0A1I5L8J2_9RHOB</name>
<keyword evidence="1" id="KW-0812">Transmembrane</keyword>
<feature type="transmembrane region" description="Helical" evidence="1">
    <location>
        <begin position="144"/>
        <end position="163"/>
    </location>
</feature>
<accession>A0A1I5L8J2</accession>
<dbReference type="AlphaFoldDB" id="A0A1I5L8J2"/>
<reference evidence="2 3" key="1">
    <citation type="submission" date="2016-10" db="EMBL/GenBank/DDBJ databases">
        <authorList>
            <person name="de Groot N.N."/>
        </authorList>
    </citation>
    <scope>NUCLEOTIDE SEQUENCE [LARGE SCALE GENOMIC DNA]</scope>
    <source>
        <strain evidence="2 3">DSM 19547</strain>
    </source>
</reference>
<dbReference type="Proteomes" id="UP000199356">
    <property type="component" value="Unassembled WGS sequence"/>
</dbReference>
<sequence>MAALSPVALLLACWTVTVWGAAVALSLPGAFDLVPLFMRREGIATPIFTSGGALWLVTALAVYVAADRATRAALPRFRLLACDVEAAARRVAVAHGVLLTILATWLAVAAAGAGGPGALVSLALSDPGAARSALLEAKLFPGMRLAYAALPATGAFAAALLPLSPDPRTRRLCLSLTLSAVLALAILTVVLSQRLLLLQLLSSAWIGASLAAHKPARLRWIAMAAATFALGWAAREALTNPTVPTAGLPAAAQKLAFYLVNDLSNSLAPLAREIRHTFGAETFGGLTHLTLSTGEVDALLAPRLDALAPVRGGGEFSLLTAPYVDFGAAGGAATVAAFACAARLVYHRAPGHPGWAAAYGQVGGALLISSHSAYLAHHNLLVSLALIAALSPTTVPPGGTVDA</sequence>
<keyword evidence="1" id="KW-0472">Membrane</keyword>
<dbReference type="STRING" id="441119.SAMN04488047_101526"/>
<evidence type="ECO:0000256" key="1">
    <source>
        <dbReference type="SAM" id="Phobius"/>
    </source>
</evidence>
<dbReference type="OrthoDB" id="7831627at2"/>
<keyword evidence="3" id="KW-1185">Reference proteome</keyword>
<evidence type="ECO:0000313" key="3">
    <source>
        <dbReference type="Proteomes" id="UP000199356"/>
    </source>
</evidence>
<feature type="transmembrane region" description="Helical" evidence="1">
    <location>
        <begin position="97"/>
        <end position="124"/>
    </location>
</feature>
<gene>
    <name evidence="2" type="ORF">SAMN04488047_101526</name>
</gene>
<evidence type="ECO:0008006" key="4">
    <source>
        <dbReference type="Google" id="ProtNLM"/>
    </source>
</evidence>
<protein>
    <recommendedName>
        <fullName evidence="4">Oligosaccharide repeat unit polymerase</fullName>
    </recommendedName>
</protein>
<organism evidence="2 3">
    <name type="scientific">Tranquillimonas alkanivorans</name>
    <dbReference type="NCBI Taxonomy" id="441119"/>
    <lineage>
        <taxon>Bacteria</taxon>
        <taxon>Pseudomonadati</taxon>
        <taxon>Pseudomonadota</taxon>
        <taxon>Alphaproteobacteria</taxon>
        <taxon>Rhodobacterales</taxon>
        <taxon>Roseobacteraceae</taxon>
        <taxon>Tranquillimonas</taxon>
    </lineage>
</organism>
<dbReference type="EMBL" id="FOXA01000001">
    <property type="protein sequence ID" value="SFO93704.1"/>
    <property type="molecule type" value="Genomic_DNA"/>
</dbReference>
<keyword evidence="1" id="KW-1133">Transmembrane helix</keyword>
<feature type="transmembrane region" description="Helical" evidence="1">
    <location>
        <begin position="172"/>
        <end position="190"/>
    </location>
</feature>